<comment type="caution">
    <text evidence="1">The sequence shown here is derived from an EMBL/GenBank/DDBJ whole genome shotgun (WGS) entry which is preliminary data.</text>
</comment>
<keyword evidence="2" id="KW-1185">Reference proteome</keyword>
<dbReference type="AlphaFoldDB" id="A0AAE1AUZ9"/>
<organism evidence="1 2">
    <name type="scientific">Elysia crispata</name>
    <name type="common">lettuce slug</name>
    <dbReference type="NCBI Taxonomy" id="231223"/>
    <lineage>
        <taxon>Eukaryota</taxon>
        <taxon>Metazoa</taxon>
        <taxon>Spiralia</taxon>
        <taxon>Lophotrochozoa</taxon>
        <taxon>Mollusca</taxon>
        <taxon>Gastropoda</taxon>
        <taxon>Heterobranchia</taxon>
        <taxon>Euthyneura</taxon>
        <taxon>Panpulmonata</taxon>
        <taxon>Sacoglossa</taxon>
        <taxon>Placobranchoidea</taxon>
        <taxon>Plakobranchidae</taxon>
        <taxon>Elysia</taxon>
    </lineage>
</organism>
<evidence type="ECO:0000313" key="2">
    <source>
        <dbReference type="Proteomes" id="UP001283361"/>
    </source>
</evidence>
<reference evidence="1" key="1">
    <citation type="journal article" date="2023" name="G3 (Bethesda)">
        <title>A reference genome for the long-term kleptoplast-retaining sea slug Elysia crispata morphotype clarki.</title>
        <authorList>
            <person name="Eastman K.E."/>
            <person name="Pendleton A.L."/>
            <person name="Shaikh M.A."/>
            <person name="Suttiyut T."/>
            <person name="Ogas R."/>
            <person name="Tomko P."/>
            <person name="Gavelis G."/>
            <person name="Widhalm J.R."/>
            <person name="Wisecaver J.H."/>
        </authorList>
    </citation>
    <scope>NUCLEOTIDE SEQUENCE</scope>
    <source>
        <strain evidence="1">ECLA1</strain>
    </source>
</reference>
<accession>A0AAE1AUZ9</accession>
<protein>
    <submittedName>
        <fullName evidence="1">Uncharacterized protein</fullName>
    </submittedName>
</protein>
<evidence type="ECO:0000313" key="1">
    <source>
        <dbReference type="EMBL" id="KAK3794422.1"/>
    </source>
</evidence>
<sequence length="92" mass="10820">MFDIRGLELLSGYNHIIEDFEEGFLVWREIIDIFKEILSFTNIRFAYREDLELTPRANLVDPRPISAWDYHVCRQHQPGQASDRPRTGLASL</sequence>
<dbReference type="EMBL" id="JAWDGP010001118">
    <property type="protein sequence ID" value="KAK3794422.1"/>
    <property type="molecule type" value="Genomic_DNA"/>
</dbReference>
<gene>
    <name evidence="1" type="ORF">RRG08_014496</name>
</gene>
<dbReference type="Proteomes" id="UP001283361">
    <property type="component" value="Unassembled WGS sequence"/>
</dbReference>
<proteinExistence type="predicted"/>
<name>A0AAE1AUZ9_9GAST</name>